<name>A0A2T0LA54_9BACL</name>
<reference evidence="2 3" key="1">
    <citation type="submission" date="2018-03" db="EMBL/GenBank/DDBJ databases">
        <title>Genomic Encyclopedia of Archaeal and Bacterial Type Strains, Phase II (KMG-II): from individual species to whole genera.</title>
        <authorList>
            <person name="Goeker M."/>
        </authorList>
    </citation>
    <scope>NUCLEOTIDE SEQUENCE [LARGE SCALE GENOMIC DNA]</scope>
    <source>
        <strain evidence="2 3">DSM 44946</strain>
    </source>
</reference>
<feature type="coiled-coil region" evidence="1">
    <location>
        <begin position="17"/>
        <end position="44"/>
    </location>
</feature>
<dbReference type="RefSeq" id="WP_245891689.1">
    <property type="nucleotide sequence ID" value="NZ_PVNE01000042.1"/>
</dbReference>
<evidence type="ECO:0000313" key="2">
    <source>
        <dbReference type="EMBL" id="PRX38635.1"/>
    </source>
</evidence>
<dbReference type="Proteomes" id="UP000237797">
    <property type="component" value="Unassembled WGS sequence"/>
</dbReference>
<evidence type="ECO:0000313" key="3">
    <source>
        <dbReference type="Proteomes" id="UP000237797"/>
    </source>
</evidence>
<protein>
    <submittedName>
        <fullName evidence="2">Uncharacterized protein</fullName>
    </submittedName>
</protein>
<sequence length="122" mass="14104">MSFTMETTETIETVDQAIRLADEIERVEAALKSMKQELKRFVDENGPVETRDRVWGYVTSVSWEFEADGLKRMAQEIALEGMNPWELLTLSAVSLKKLGWGEDVLSQYGRKKETRRFASRKK</sequence>
<proteinExistence type="predicted"/>
<organism evidence="2 3">
    <name type="scientific">Planifilum fimeticola</name>
    <dbReference type="NCBI Taxonomy" id="201975"/>
    <lineage>
        <taxon>Bacteria</taxon>
        <taxon>Bacillati</taxon>
        <taxon>Bacillota</taxon>
        <taxon>Bacilli</taxon>
        <taxon>Bacillales</taxon>
        <taxon>Thermoactinomycetaceae</taxon>
        <taxon>Planifilum</taxon>
    </lineage>
</organism>
<accession>A0A2T0LA54</accession>
<evidence type="ECO:0000256" key="1">
    <source>
        <dbReference type="SAM" id="Coils"/>
    </source>
</evidence>
<keyword evidence="1" id="KW-0175">Coiled coil</keyword>
<keyword evidence="3" id="KW-1185">Reference proteome</keyword>
<dbReference type="AlphaFoldDB" id="A0A2T0LA54"/>
<comment type="caution">
    <text evidence="2">The sequence shown here is derived from an EMBL/GenBank/DDBJ whole genome shotgun (WGS) entry which is preliminary data.</text>
</comment>
<dbReference type="EMBL" id="PVNE01000042">
    <property type="protein sequence ID" value="PRX38635.1"/>
    <property type="molecule type" value="Genomic_DNA"/>
</dbReference>
<gene>
    <name evidence="2" type="ORF">CLV97_1427</name>
</gene>